<dbReference type="Pfam" id="PF08463">
    <property type="entry name" value="EcoEI_R_C"/>
    <property type="match status" value="1"/>
</dbReference>
<evidence type="ECO:0000313" key="3">
    <source>
        <dbReference type="EMBL" id="ARE85373.1"/>
    </source>
</evidence>
<keyword evidence="3" id="KW-0378">Hydrolase</keyword>
<dbReference type="GO" id="GO:0009035">
    <property type="term" value="F:type I site-specific deoxyribonuclease activity"/>
    <property type="evidence" value="ECO:0007669"/>
    <property type="project" value="UniProtKB-EC"/>
</dbReference>
<sequence>MHQGCGGLDKRFLSERDICTKFITPALRAAGWDEMTQIREEVSFTKGRIIVRGRLVSRGKGKRADYILSVKPNIPLAIIEAKENTQAVGAGLQQALDYAETLDIPFVFSSNGDGFVFHDRTGASPTPEVTLTLDEFPSPAELWARYQTAKGLSDEAAAVALQDYFDDGSGKTPRYYQVNAVNTAIEAIAKGQDRVLLVMATGTGKTYTAFQIIWRLWKAGQKKRILFLADRNVLIDQTMVNDFRPFAGNMAKLSTQSKTIERADGTSNDLTIALDKKRRIDTSYEIYLGLYQAITGPDESQKLYREFSPDFFDLIVIDECHRGSAADDSAWREILAHFSTATQIGLTATPKETEYASNIDYFGKPVYSYSLKQGIRDGFLAPYKVIKVHIDRDVQGYRPVQGQLDRDGEEVEDRIYNTKDFDRTLVLEDRTKLVAQKITEFLKQSGDRMAKTIVFCVDQEHAARMRQALINENADLVAQNHRYVMRITGNDKEGLDQLGNFIDPEAPHPVIVTTSRLLSTGVDAQTCRLIVLDREVGSMTEFKQIVGRGSRVHEDTQKLFFTVMDFRGSTSHFADPEFDGEPVQIYQPGPDDPITPPDDAPQTDNEGAPLSPEPDDDETVLIDPIDPLDPLGGNTGGGPIRKVYVDGVGAVIVAERVEYLDENGKLVTESLRDYTRKALKRQFASLDDFLKRWNSEGRKQAVFEELAAEGLPLDVIAAELGKDLDPFDLICHIAFDAKPLTRRERAESVKKRDVFTKYGPQAKAVLEALLEKYADEGVMNLDDLGVLKIAPFSGMGSVVELVRAFGGKPGFEQAVHDLQSAIYEESA</sequence>
<protein>
    <submittedName>
        <fullName evidence="3">Putative DNA repair helicase RadD</fullName>
        <ecNumber evidence="3">3.6.4.12</ecNumber>
    </submittedName>
</protein>
<dbReference type="Gene3D" id="3.90.1570.30">
    <property type="match status" value="1"/>
</dbReference>
<dbReference type="REBASE" id="201529">
    <property type="entry name" value="Rmu3ORF3928P"/>
</dbReference>
<feature type="domain" description="Helicase ATP-binding" evidence="2">
    <location>
        <begin position="186"/>
        <end position="368"/>
    </location>
</feature>
<dbReference type="GO" id="GO:0009307">
    <property type="term" value="P:DNA restriction-modification system"/>
    <property type="evidence" value="ECO:0007669"/>
    <property type="project" value="UniProtKB-KW"/>
</dbReference>
<dbReference type="InterPro" id="IPR007409">
    <property type="entry name" value="Restrct_endonuc_type1_HsdR_N"/>
</dbReference>
<dbReference type="GO" id="GO:0005829">
    <property type="term" value="C:cytosol"/>
    <property type="evidence" value="ECO:0007669"/>
    <property type="project" value="TreeGrafter"/>
</dbReference>
<gene>
    <name evidence="3" type="primary">radD</name>
    <name evidence="3" type="ORF">ROSMUCSMR3_03927</name>
</gene>
<keyword evidence="3" id="KW-0547">Nucleotide-binding</keyword>
<dbReference type="NCBIfam" id="NF046051">
    <property type="entry name" value="restrict_EcoAI"/>
    <property type="match status" value="1"/>
</dbReference>
<dbReference type="SUPFAM" id="SSF52540">
    <property type="entry name" value="P-loop containing nucleoside triphosphate hydrolases"/>
    <property type="match status" value="2"/>
</dbReference>
<dbReference type="CDD" id="cd18032">
    <property type="entry name" value="DEXHc_RE_I_III_res"/>
    <property type="match status" value="1"/>
</dbReference>
<keyword evidence="3" id="KW-0347">Helicase</keyword>
<dbReference type="EC" id="3.6.4.12" evidence="3"/>
<keyword evidence="3" id="KW-0067">ATP-binding</keyword>
<reference evidence="3 4" key="1">
    <citation type="submission" date="2017-03" db="EMBL/GenBank/DDBJ databases">
        <title>Genome Sequence of Roseovarius mucosus strain SMR3 Isolated from a culture of the Diatom Skeletonema marinoi.</title>
        <authorList>
            <person name="Topel M."/>
            <person name="Pinder M."/>
            <person name="Johansson O.N."/>
            <person name="Kourtchenko O."/>
            <person name="Godhe A."/>
            <person name="Clarke A.K."/>
        </authorList>
    </citation>
    <scope>NUCLEOTIDE SEQUENCE [LARGE SCALE GENOMIC DNA]</scope>
    <source>
        <strain evidence="3 4">SMR3</strain>
    </source>
</reference>
<name>A0A1V0RUC5_9RHOB</name>
<dbReference type="Gene3D" id="3.40.50.300">
    <property type="entry name" value="P-loop containing nucleotide triphosphate hydrolases"/>
    <property type="match status" value="2"/>
</dbReference>
<dbReference type="PROSITE" id="PS51192">
    <property type="entry name" value="HELICASE_ATP_BIND_1"/>
    <property type="match status" value="1"/>
</dbReference>
<dbReference type="CDD" id="cd18799">
    <property type="entry name" value="SF2_C_EcoAI-like"/>
    <property type="match status" value="1"/>
</dbReference>
<feature type="compositionally biased region" description="Pro residues" evidence="1">
    <location>
        <begin position="590"/>
        <end position="599"/>
    </location>
</feature>
<dbReference type="GO" id="GO:0004386">
    <property type="term" value="F:helicase activity"/>
    <property type="evidence" value="ECO:0007669"/>
    <property type="project" value="UniProtKB-KW"/>
</dbReference>
<dbReference type="EMBL" id="CP020474">
    <property type="protein sequence ID" value="ARE85373.1"/>
    <property type="molecule type" value="Genomic_DNA"/>
</dbReference>
<evidence type="ECO:0000259" key="2">
    <source>
        <dbReference type="PROSITE" id="PS51192"/>
    </source>
</evidence>
<dbReference type="InterPro" id="IPR013670">
    <property type="entry name" value="EcoEI_R_C_dom"/>
</dbReference>
<keyword evidence="4" id="KW-1185">Reference proteome</keyword>
<dbReference type="GO" id="GO:0005524">
    <property type="term" value="F:ATP binding"/>
    <property type="evidence" value="ECO:0007669"/>
    <property type="project" value="UniProtKB-KW"/>
</dbReference>
<dbReference type="AlphaFoldDB" id="A0A1V0RUC5"/>
<dbReference type="KEGG" id="rmm:ROSMUCSMR3_03927"/>
<dbReference type="Pfam" id="PF04851">
    <property type="entry name" value="ResIII"/>
    <property type="match status" value="1"/>
</dbReference>
<dbReference type="InterPro" id="IPR014001">
    <property type="entry name" value="Helicase_ATP-bd"/>
</dbReference>
<dbReference type="SMART" id="SM00487">
    <property type="entry name" value="DEXDc"/>
    <property type="match status" value="1"/>
</dbReference>
<organism evidence="3 4">
    <name type="scientific">Roseovarius mucosus</name>
    <dbReference type="NCBI Taxonomy" id="215743"/>
    <lineage>
        <taxon>Bacteria</taxon>
        <taxon>Pseudomonadati</taxon>
        <taxon>Pseudomonadota</taxon>
        <taxon>Alphaproteobacteria</taxon>
        <taxon>Rhodobacterales</taxon>
        <taxon>Roseobacteraceae</taxon>
        <taxon>Roseovarius</taxon>
    </lineage>
</organism>
<dbReference type="PANTHER" id="PTHR47396">
    <property type="entry name" value="TYPE I RESTRICTION ENZYME ECOKI R PROTEIN"/>
    <property type="match status" value="1"/>
</dbReference>
<evidence type="ECO:0000313" key="4">
    <source>
        <dbReference type="Proteomes" id="UP000192273"/>
    </source>
</evidence>
<dbReference type="PANTHER" id="PTHR47396:SF1">
    <property type="entry name" value="ATP-DEPENDENT HELICASE IRC3-RELATED"/>
    <property type="match status" value="1"/>
</dbReference>
<dbReference type="InterPro" id="IPR050742">
    <property type="entry name" value="Helicase_Restrict-Modif_Enz"/>
</dbReference>
<dbReference type="InterPro" id="IPR006935">
    <property type="entry name" value="Helicase/UvrB_N"/>
</dbReference>
<dbReference type="Pfam" id="PF04313">
    <property type="entry name" value="HSDR_N"/>
    <property type="match status" value="1"/>
</dbReference>
<dbReference type="Proteomes" id="UP000192273">
    <property type="component" value="Chromosome"/>
</dbReference>
<proteinExistence type="predicted"/>
<evidence type="ECO:0000256" key="1">
    <source>
        <dbReference type="SAM" id="MobiDB-lite"/>
    </source>
</evidence>
<dbReference type="GO" id="GO:0003677">
    <property type="term" value="F:DNA binding"/>
    <property type="evidence" value="ECO:0007669"/>
    <property type="project" value="UniProtKB-KW"/>
</dbReference>
<dbReference type="InterPro" id="IPR027417">
    <property type="entry name" value="P-loop_NTPase"/>
</dbReference>
<accession>A0A1V0RUC5</accession>
<feature type="region of interest" description="Disordered" evidence="1">
    <location>
        <begin position="572"/>
        <end position="636"/>
    </location>
</feature>